<protein>
    <submittedName>
        <fullName evidence="5">Alpha/beta hydrolase fold-3 domain-containing protein</fullName>
    </submittedName>
</protein>
<dbReference type="Proteomes" id="UP000887575">
    <property type="component" value="Unassembled WGS sequence"/>
</dbReference>
<keyword evidence="2" id="KW-1133">Transmembrane helix</keyword>
<proteinExistence type="predicted"/>
<dbReference type="InterPro" id="IPR050300">
    <property type="entry name" value="GDXG_lipolytic_enzyme"/>
</dbReference>
<sequence length="476" mass="53509">MRKASQKQPSKLLIGVTIWFIITSFVHRPLPKGFTDGVKDRLVMHLVETILRVTYYWPAEYLCPNAGCRLTLTRAVLSTLSQAIDPRNLFDWHPTLQLSTEDFDGVRVRVYQPKENKTSDGAVVFIHGGGFVMGSTSIYEGLMRKMAIMLNTLVVSIDYRLAPEVTYPGGLHDVERALTYLINNAAVFGLDPTKIVLMGDSAGGNLAAAVTQRMRTVNGVDLAGQVLLYPLLQFHNLQTESYRHYHQELMGFALVDPYSLAFYYMWYAGIDVNEHPELALSAVSNGHVSPKVHDAVAGLLDFTSIPSSLQHDNLPAVLEPKENSKAIKLLEQRLMDPSFAPLIERNLTGLPPSFVMTCQFDILRDEGVLYAERMRAAGVPVEWKHYDHGFHAMLNFHNELHIAQEAISDVAGEYCAATSQCPPGFHCCTYCPMDGECGPNTPYRPYCRWGPCQEDINYVEFVERERIILDDDDFRN</sequence>
<keyword evidence="2" id="KW-0472">Membrane</keyword>
<keyword evidence="2" id="KW-0812">Transmembrane</keyword>
<accession>A0AAF3EP02</accession>
<dbReference type="Gene3D" id="3.40.50.1820">
    <property type="entry name" value="alpha/beta hydrolase"/>
    <property type="match status" value="1"/>
</dbReference>
<evidence type="ECO:0000256" key="2">
    <source>
        <dbReference type="SAM" id="Phobius"/>
    </source>
</evidence>
<feature type="transmembrane region" description="Helical" evidence="2">
    <location>
        <begin position="12"/>
        <end position="30"/>
    </location>
</feature>
<evidence type="ECO:0000256" key="1">
    <source>
        <dbReference type="ARBA" id="ARBA00022801"/>
    </source>
</evidence>
<evidence type="ECO:0000313" key="4">
    <source>
        <dbReference type="Proteomes" id="UP000887575"/>
    </source>
</evidence>
<feature type="domain" description="Alpha/beta hydrolase fold-3" evidence="3">
    <location>
        <begin position="123"/>
        <end position="279"/>
    </location>
</feature>
<dbReference type="WBParaSite" id="MBELARI_LOCUS15791">
    <property type="protein sequence ID" value="MBELARI_LOCUS15791"/>
    <property type="gene ID" value="MBELARI_LOCUS15791"/>
</dbReference>
<dbReference type="InterPro" id="IPR029058">
    <property type="entry name" value="AB_hydrolase_fold"/>
</dbReference>
<dbReference type="AlphaFoldDB" id="A0AAF3EP02"/>
<dbReference type="PANTHER" id="PTHR48081:SF8">
    <property type="entry name" value="ALPHA_BETA HYDROLASE FOLD-3 DOMAIN-CONTAINING PROTEIN-RELATED"/>
    <property type="match status" value="1"/>
</dbReference>
<keyword evidence="4" id="KW-1185">Reference proteome</keyword>
<evidence type="ECO:0000313" key="5">
    <source>
        <dbReference type="WBParaSite" id="MBELARI_LOCUS15791"/>
    </source>
</evidence>
<keyword evidence="1" id="KW-0378">Hydrolase</keyword>
<organism evidence="4 5">
    <name type="scientific">Mesorhabditis belari</name>
    <dbReference type="NCBI Taxonomy" id="2138241"/>
    <lineage>
        <taxon>Eukaryota</taxon>
        <taxon>Metazoa</taxon>
        <taxon>Ecdysozoa</taxon>
        <taxon>Nematoda</taxon>
        <taxon>Chromadorea</taxon>
        <taxon>Rhabditida</taxon>
        <taxon>Rhabditina</taxon>
        <taxon>Rhabditomorpha</taxon>
        <taxon>Rhabditoidea</taxon>
        <taxon>Rhabditidae</taxon>
        <taxon>Mesorhabditinae</taxon>
        <taxon>Mesorhabditis</taxon>
    </lineage>
</organism>
<dbReference type="SUPFAM" id="SSF53474">
    <property type="entry name" value="alpha/beta-Hydrolases"/>
    <property type="match status" value="1"/>
</dbReference>
<dbReference type="PANTHER" id="PTHR48081">
    <property type="entry name" value="AB HYDROLASE SUPERFAMILY PROTEIN C4A8.06C"/>
    <property type="match status" value="1"/>
</dbReference>
<name>A0AAF3EP02_9BILA</name>
<dbReference type="Pfam" id="PF07859">
    <property type="entry name" value="Abhydrolase_3"/>
    <property type="match status" value="1"/>
</dbReference>
<dbReference type="InterPro" id="IPR013094">
    <property type="entry name" value="AB_hydrolase_3"/>
</dbReference>
<reference evidence="5" key="1">
    <citation type="submission" date="2024-02" db="UniProtKB">
        <authorList>
            <consortium name="WormBaseParasite"/>
        </authorList>
    </citation>
    <scope>IDENTIFICATION</scope>
</reference>
<dbReference type="GO" id="GO:0016787">
    <property type="term" value="F:hydrolase activity"/>
    <property type="evidence" value="ECO:0007669"/>
    <property type="project" value="UniProtKB-KW"/>
</dbReference>
<evidence type="ECO:0000259" key="3">
    <source>
        <dbReference type="Pfam" id="PF07859"/>
    </source>
</evidence>